<feature type="domain" description="Tetratricopeptide repeat protein 21A/21B N-terminal ARM repeat" evidence="1">
    <location>
        <begin position="13"/>
        <end position="199"/>
    </location>
</feature>
<reference evidence="2" key="1">
    <citation type="submission" date="2021-01" db="EMBL/GenBank/DDBJ databases">
        <title>A chromosome-scale assembly of European eel, Anguilla anguilla.</title>
        <authorList>
            <person name="Henkel C."/>
            <person name="Jong-Raadsen S.A."/>
            <person name="Dufour S."/>
            <person name="Weltzien F.-A."/>
            <person name="Palstra A.P."/>
            <person name="Pelster B."/>
            <person name="Spaink H.P."/>
            <person name="Van Den Thillart G.E."/>
            <person name="Jansen H."/>
            <person name="Zahm M."/>
            <person name="Klopp C."/>
            <person name="Cedric C."/>
            <person name="Louis A."/>
            <person name="Berthelot C."/>
            <person name="Parey E."/>
            <person name="Roest Crollius H."/>
            <person name="Montfort J."/>
            <person name="Robinson-Rechavi M."/>
            <person name="Bucao C."/>
            <person name="Bouchez O."/>
            <person name="Gislard M."/>
            <person name="Lluch J."/>
            <person name="Milhes M."/>
            <person name="Lampietro C."/>
            <person name="Lopez Roques C."/>
            <person name="Donnadieu C."/>
            <person name="Braasch I."/>
            <person name="Desvignes T."/>
            <person name="Postlethwait J."/>
            <person name="Bobe J."/>
            <person name="Guiguen Y."/>
            <person name="Dirks R."/>
        </authorList>
    </citation>
    <scope>NUCLEOTIDE SEQUENCE</scope>
    <source>
        <strain evidence="2">Tag_6206</strain>
        <tissue evidence="2">Liver</tissue>
    </source>
</reference>
<dbReference type="InterPro" id="IPR056833">
    <property type="entry name" value="ARM_TT21_N"/>
</dbReference>
<evidence type="ECO:0000259" key="1">
    <source>
        <dbReference type="Pfam" id="PF25062"/>
    </source>
</evidence>
<dbReference type="GO" id="GO:0030991">
    <property type="term" value="C:intraciliary transport particle A"/>
    <property type="evidence" value="ECO:0007669"/>
    <property type="project" value="TreeGrafter"/>
</dbReference>
<dbReference type="GO" id="GO:0061512">
    <property type="term" value="P:protein localization to cilium"/>
    <property type="evidence" value="ECO:0007669"/>
    <property type="project" value="TreeGrafter"/>
</dbReference>
<dbReference type="Pfam" id="PF25062">
    <property type="entry name" value="ARM_TT21_N"/>
    <property type="match status" value="1"/>
</dbReference>
<dbReference type="Proteomes" id="UP001044222">
    <property type="component" value="Unassembled WGS sequence"/>
</dbReference>
<name>A0A9D3S256_ANGAN</name>
<dbReference type="PANTHER" id="PTHR14699:SF1">
    <property type="entry name" value="TETRATRICOPEPTIDE REPEAT PROTEIN 21B"/>
    <property type="match status" value="1"/>
</dbReference>
<dbReference type="AlphaFoldDB" id="A0A9D3S256"/>
<dbReference type="InterPro" id="IPR040364">
    <property type="entry name" value="TTC21A/TTC21B"/>
</dbReference>
<organism evidence="2 3">
    <name type="scientific">Anguilla anguilla</name>
    <name type="common">European freshwater eel</name>
    <name type="synonym">Muraena anguilla</name>
    <dbReference type="NCBI Taxonomy" id="7936"/>
    <lineage>
        <taxon>Eukaryota</taxon>
        <taxon>Metazoa</taxon>
        <taxon>Chordata</taxon>
        <taxon>Craniata</taxon>
        <taxon>Vertebrata</taxon>
        <taxon>Euteleostomi</taxon>
        <taxon>Actinopterygii</taxon>
        <taxon>Neopterygii</taxon>
        <taxon>Teleostei</taxon>
        <taxon>Anguilliformes</taxon>
        <taxon>Anguillidae</taxon>
        <taxon>Anguilla</taxon>
    </lineage>
</organism>
<dbReference type="Gene3D" id="1.25.40.10">
    <property type="entry name" value="Tetratricopeptide repeat domain"/>
    <property type="match status" value="1"/>
</dbReference>
<dbReference type="GO" id="GO:0035721">
    <property type="term" value="P:intraciliary retrograde transport"/>
    <property type="evidence" value="ECO:0007669"/>
    <property type="project" value="TreeGrafter"/>
</dbReference>
<evidence type="ECO:0000313" key="2">
    <source>
        <dbReference type="EMBL" id="KAG5852524.1"/>
    </source>
</evidence>
<dbReference type="PANTHER" id="PTHR14699">
    <property type="entry name" value="STI2 PROTEIN-RELATED"/>
    <property type="match status" value="1"/>
</dbReference>
<comment type="caution">
    <text evidence="2">The sequence shown here is derived from an EMBL/GenBank/DDBJ whole genome shotgun (WGS) entry which is preliminary data.</text>
</comment>
<proteinExistence type="predicted"/>
<dbReference type="FunFam" id="1.25.40.10:FF:002035">
    <property type="entry name" value="Tetratricopeptide repeat domain 21B"/>
    <property type="match status" value="1"/>
</dbReference>
<keyword evidence="3" id="KW-1185">Reference proteome</keyword>
<dbReference type="SUPFAM" id="SSF48452">
    <property type="entry name" value="TPR-like"/>
    <property type="match status" value="1"/>
</dbReference>
<dbReference type="InterPro" id="IPR011990">
    <property type="entry name" value="TPR-like_helical_dom_sf"/>
</dbReference>
<dbReference type="GO" id="GO:0005929">
    <property type="term" value="C:cilium"/>
    <property type="evidence" value="ECO:0007669"/>
    <property type="project" value="GOC"/>
</dbReference>
<evidence type="ECO:0000313" key="3">
    <source>
        <dbReference type="Proteomes" id="UP001044222"/>
    </source>
</evidence>
<accession>A0A9D3S256</accession>
<gene>
    <name evidence="2" type="ORF">ANANG_G00063340</name>
</gene>
<sequence>MAEEDDESMLALIHYYCQEKYFNHVMNTASEAKKRFSNDPIFSFFHAYGALMQESVQEAIHELEAIKDRRDVSLCTLMALVYAHKKCQSPDRDAILELDARVKEDRKTASPKGLYYAGLFLWLLGRNDKAREYIDRMIKVSNSAKEGLILKGWIELTSGKDAYAKKAGKYFDEGLKEKADIFALMGKARYYEFRQNYSGRWRP</sequence>
<protein>
    <recommendedName>
        <fullName evidence="1">Tetratricopeptide repeat protein 21A/21B N-terminal ARM repeat domain-containing protein</fullName>
    </recommendedName>
</protein>
<dbReference type="EMBL" id="JAFIRN010000003">
    <property type="protein sequence ID" value="KAG5852524.1"/>
    <property type="molecule type" value="Genomic_DNA"/>
</dbReference>